<dbReference type="HOGENOM" id="CLU_2514639_0_0_1"/>
<keyword evidence="3" id="KW-1185">Reference proteome</keyword>
<dbReference type="AlphaFoldDB" id="G0P6V1"/>
<dbReference type="InParanoid" id="G0P6V1"/>
<name>G0P6V1_CAEBE</name>
<dbReference type="FunCoup" id="G0P6V1">
    <property type="interactions" value="1094"/>
</dbReference>
<reference evidence="3" key="1">
    <citation type="submission" date="2011-07" db="EMBL/GenBank/DDBJ databases">
        <authorList>
            <consortium name="Caenorhabditis brenneri Sequencing and Analysis Consortium"/>
            <person name="Wilson R.K."/>
        </authorList>
    </citation>
    <scope>NUCLEOTIDE SEQUENCE [LARGE SCALE GENOMIC DNA]</scope>
    <source>
        <strain evidence="3">PB2801</strain>
    </source>
</reference>
<accession>G0P6V1</accession>
<evidence type="ECO:0000256" key="1">
    <source>
        <dbReference type="SAM" id="SignalP"/>
    </source>
</evidence>
<evidence type="ECO:0000313" key="3">
    <source>
        <dbReference type="Proteomes" id="UP000008068"/>
    </source>
</evidence>
<keyword evidence="1" id="KW-0732">Signal</keyword>
<evidence type="ECO:0000313" key="2">
    <source>
        <dbReference type="EMBL" id="EGT46582.1"/>
    </source>
</evidence>
<dbReference type="EMBL" id="GL380104">
    <property type="protein sequence ID" value="EGT46582.1"/>
    <property type="molecule type" value="Genomic_DNA"/>
</dbReference>
<organism evidence="3">
    <name type="scientific">Caenorhabditis brenneri</name>
    <name type="common">Nematode worm</name>
    <dbReference type="NCBI Taxonomy" id="135651"/>
    <lineage>
        <taxon>Eukaryota</taxon>
        <taxon>Metazoa</taxon>
        <taxon>Ecdysozoa</taxon>
        <taxon>Nematoda</taxon>
        <taxon>Chromadorea</taxon>
        <taxon>Rhabditida</taxon>
        <taxon>Rhabditina</taxon>
        <taxon>Rhabditomorpha</taxon>
        <taxon>Rhabditoidea</taxon>
        <taxon>Rhabditidae</taxon>
        <taxon>Peloderinae</taxon>
        <taxon>Caenorhabditis</taxon>
    </lineage>
</organism>
<proteinExistence type="predicted"/>
<feature type="signal peptide" evidence="1">
    <location>
        <begin position="1"/>
        <end position="18"/>
    </location>
</feature>
<feature type="chain" id="PRO_5003406891" evidence="1">
    <location>
        <begin position="19"/>
        <end position="86"/>
    </location>
</feature>
<dbReference type="eggNOG" id="ENOG502TIRF">
    <property type="taxonomic scope" value="Eukaryota"/>
</dbReference>
<protein>
    <submittedName>
        <fullName evidence="2">Uncharacterized protein</fullName>
    </submittedName>
</protein>
<dbReference type="Proteomes" id="UP000008068">
    <property type="component" value="Unassembled WGS sequence"/>
</dbReference>
<dbReference type="OrthoDB" id="5806500at2759"/>
<gene>
    <name evidence="2" type="ORF">CAEBREN_04386</name>
</gene>
<dbReference type="OMA" id="YMAREKF"/>
<sequence>MRFFIIALFFCIFANIFAWNYGDRISLEDDESDPEAVANRRQLAKEYFIREKFRTRIREEIAKEELEHKYNREKIRRAMEEFNDDM</sequence>